<name>A0A916TAY1_9ACTN</name>
<keyword evidence="6" id="KW-0413">Isomerase</keyword>
<comment type="pathway">
    <text evidence="2">Lipid metabolism; fatty acid beta-oxidation.</text>
</comment>
<reference evidence="10" key="1">
    <citation type="journal article" date="2014" name="Int. J. Syst. Evol. Microbiol.">
        <title>Complete genome sequence of Corynebacterium casei LMG S-19264T (=DSM 44701T), isolated from a smear-ripened cheese.</title>
        <authorList>
            <consortium name="US DOE Joint Genome Institute (JGI-PGF)"/>
            <person name="Walter F."/>
            <person name="Albersmeier A."/>
            <person name="Kalinowski J."/>
            <person name="Ruckert C."/>
        </authorList>
    </citation>
    <scope>NUCLEOTIDE SEQUENCE</scope>
    <source>
        <strain evidence="10">CGMCC 1.12827</strain>
    </source>
</reference>
<dbReference type="SUPFAM" id="SSF52096">
    <property type="entry name" value="ClpP/crotonase"/>
    <property type="match status" value="1"/>
</dbReference>
<comment type="catalytic activity">
    <reaction evidence="8">
        <text>a 4-saturated-(3S)-3-hydroxyacyl-CoA = a (3E)-enoyl-CoA + H2O</text>
        <dbReference type="Rhea" id="RHEA:20724"/>
        <dbReference type="ChEBI" id="CHEBI:15377"/>
        <dbReference type="ChEBI" id="CHEBI:58521"/>
        <dbReference type="ChEBI" id="CHEBI:137480"/>
        <dbReference type="EC" id="4.2.1.17"/>
    </reaction>
</comment>
<dbReference type="InterPro" id="IPR001753">
    <property type="entry name" value="Enoyl-CoA_hydra/iso"/>
</dbReference>
<dbReference type="FunFam" id="1.10.12.10:FF:000004">
    <property type="entry name" value="Delta3,5-delta2,4-dienoyl-CoA isomerase"/>
    <property type="match status" value="1"/>
</dbReference>
<dbReference type="InterPro" id="IPR018376">
    <property type="entry name" value="Enoyl-CoA_hyd/isom_CS"/>
</dbReference>
<dbReference type="PANTHER" id="PTHR43149:SF1">
    <property type="entry name" value="DELTA(3,5)-DELTA(2,4)-DIENOYL-COA ISOMERASE, MITOCHONDRIAL"/>
    <property type="match status" value="1"/>
</dbReference>
<accession>A0A916TAY1</accession>
<comment type="caution">
    <text evidence="10">The sequence shown here is derived from an EMBL/GenBank/DDBJ whole genome shotgun (WGS) entry which is preliminary data.</text>
</comment>
<dbReference type="GO" id="GO:0006631">
    <property type="term" value="P:fatty acid metabolic process"/>
    <property type="evidence" value="ECO:0007669"/>
    <property type="project" value="UniProtKB-KW"/>
</dbReference>
<dbReference type="PROSITE" id="PS00166">
    <property type="entry name" value="ENOYL_COA_HYDRATASE"/>
    <property type="match status" value="1"/>
</dbReference>
<dbReference type="InterPro" id="IPR014748">
    <property type="entry name" value="Enoyl-CoA_hydra_C"/>
</dbReference>
<keyword evidence="5" id="KW-0443">Lipid metabolism</keyword>
<dbReference type="Pfam" id="PF00378">
    <property type="entry name" value="ECH_1"/>
    <property type="match status" value="1"/>
</dbReference>
<proteinExistence type="inferred from homology"/>
<dbReference type="PANTHER" id="PTHR43149">
    <property type="entry name" value="ENOYL-COA HYDRATASE"/>
    <property type="match status" value="1"/>
</dbReference>
<sequence length="286" mass="30259">MVDPRACSARVAIMSEWKAFEVAVADGIAEITLIGPGKGNAQGPDFWRELPDLVAEIDADPQIRVAIVSGSGKNFSYGLDLAAMAADFGPVLAPGALAKQRTAFHKLIKDMQSGITAIAQSRVPVIAAVHGWCIGGGVDLITAADIRYASADAKFSVREARAGMVADMGSLQRLGSIIGEGHLRELAFTAADIDAARAERIGLVNEVVADHEAVLELARATARTIADNPPLVIQGVKDVLNHQHVGEVDEGLRYVAAWNAAFLPSKDITEAITAVFEKRAPRFSGE</sequence>
<evidence type="ECO:0000256" key="8">
    <source>
        <dbReference type="ARBA" id="ARBA00023717"/>
    </source>
</evidence>
<evidence type="ECO:0000256" key="1">
    <source>
        <dbReference type="ARBA" id="ARBA00002994"/>
    </source>
</evidence>
<evidence type="ECO:0000256" key="2">
    <source>
        <dbReference type="ARBA" id="ARBA00005005"/>
    </source>
</evidence>
<dbReference type="Proteomes" id="UP000621454">
    <property type="component" value="Unassembled WGS sequence"/>
</dbReference>
<dbReference type="AlphaFoldDB" id="A0A916TAY1"/>
<dbReference type="NCBIfam" id="NF004794">
    <property type="entry name" value="PRK06142.1"/>
    <property type="match status" value="1"/>
</dbReference>
<dbReference type="InterPro" id="IPR029045">
    <property type="entry name" value="ClpP/crotonase-like_dom_sf"/>
</dbReference>
<evidence type="ECO:0000256" key="9">
    <source>
        <dbReference type="RuleBase" id="RU003707"/>
    </source>
</evidence>
<reference evidence="10" key="2">
    <citation type="submission" date="2020-09" db="EMBL/GenBank/DDBJ databases">
        <authorList>
            <person name="Sun Q."/>
            <person name="Zhou Y."/>
        </authorList>
    </citation>
    <scope>NUCLEOTIDE SEQUENCE</scope>
    <source>
        <strain evidence="10">CGMCC 1.12827</strain>
    </source>
</reference>
<evidence type="ECO:0000256" key="3">
    <source>
        <dbReference type="ARBA" id="ARBA00005254"/>
    </source>
</evidence>
<evidence type="ECO:0000313" key="10">
    <source>
        <dbReference type="EMBL" id="GGB38516.1"/>
    </source>
</evidence>
<dbReference type="InterPro" id="IPR045002">
    <property type="entry name" value="Ech1-like"/>
</dbReference>
<evidence type="ECO:0000256" key="4">
    <source>
        <dbReference type="ARBA" id="ARBA00022832"/>
    </source>
</evidence>
<dbReference type="EMBL" id="BMGC01000021">
    <property type="protein sequence ID" value="GGB38516.1"/>
    <property type="molecule type" value="Genomic_DNA"/>
</dbReference>
<dbReference type="FunFam" id="3.90.226.10:FF:000077">
    <property type="entry name" value="Putative enoyl-CoA hydratase echA21"/>
    <property type="match status" value="1"/>
</dbReference>
<evidence type="ECO:0000313" key="11">
    <source>
        <dbReference type="Proteomes" id="UP000621454"/>
    </source>
</evidence>
<evidence type="ECO:0000256" key="6">
    <source>
        <dbReference type="ARBA" id="ARBA00023235"/>
    </source>
</evidence>
<gene>
    <name evidence="10" type="ORF">GCM10011489_27750</name>
</gene>
<keyword evidence="4" id="KW-0276">Fatty acid metabolism</keyword>
<dbReference type="Gene3D" id="3.90.226.10">
    <property type="entry name" value="2-enoyl-CoA Hydratase, Chain A, domain 1"/>
    <property type="match status" value="1"/>
</dbReference>
<dbReference type="Gene3D" id="1.10.12.10">
    <property type="entry name" value="Lyase 2-enoyl-coa Hydratase, Chain A, domain 2"/>
    <property type="match status" value="1"/>
</dbReference>
<protein>
    <submittedName>
        <fullName evidence="10">Enoyl-CoA hydratase/isomerase</fullName>
    </submittedName>
</protein>
<dbReference type="GO" id="GO:0016853">
    <property type="term" value="F:isomerase activity"/>
    <property type="evidence" value="ECO:0007669"/>
    <property type="project" value="UniProtKB-KW"/>
</dbReference>
<comment type="function">
    <text evidence="1">Could possibly oxidize fatty acids using specific components.</text>
</comment>
<dbReference type="CDD" id="cd06558">
    <property type="entry name" value="crotonase-like"/>
    <property type="match status" value="1"/>
</dbReference>
<evidence type="ECO:0000256" key="7">
    <source>
        <dbReference type="ARBA" id="ARBA00023709"/>
    </source>
</evidence>
<organism evidence="10 11">
    <name type="scientific">Gordonia jinhuaensis</name>
    <dbReference type="NCBI Taxonomy" id="1517702"/>
    <lineage>
        <taxon>Bacteria</taxon>
        <taxon>Bacillati</taxon>
        <taxon>Actinomycetota</taxon>
        <taxon>Actinomycetes</taxon>
        <taxon>Mycobacteriales</taxon>
        <taxon>Gordoniaceae</taxon>
        <taxon>Gordonia</taxon>
    </lineage>
</organism>
<evidence type="ECO:0000256" key="5">
    <source>
        <dbReference type="ARBA" id="ARBA00023098"/>
    </source>
</evidence>
<dbReference type="GO" id="GO:0004300">
    <property type="term" value="F:enoyl-CoA hydratase activity"/>
    <property type="evidence" value="ECO:0007669"/>
    <property type="project" value="UniProtKB-EC"/>
</dbReference>
<keyword evidence="11" id="KW-1185">Reference proteome</keyword>
<comment type="similarity">
    <text evidence="3 9">Belongs to the enoyl-CoA hydratase/isomerase family.</text>
</comment>
<comment type="catalytic activity">
    <reaction evidence="7">
        <text>a (3S)-3-hydroxyacyl-CoA = a (2E)-enoyl-CoA + H2O</text>
        <dbReference type="Rhea" id="RHEA:16105"/>
        <dbReference type="ChEBI" id="CHEBI:15377"/>
        <dbReference type="ChEBI" id="CHEBI:57318"/>
        <dbReference type="ChEBI" id="CHEBI:58856"/>
        <dbReference type="EC" id="4.2.1.17"/>
    </reaction>
</comment>